<evidence type="ECO:0008006" key="4">
    <source>
        <dbReference type="Google" id="ProtNLM"/>
    </source>
</evidence>
<feature type="signal peptide" evidence="1">
    <location>
        <begin position="1"/>
        <end position="26"/>
    </location>
</feature>
<evidence type="ECO:0000256" key="1">
    <source>
        <dbReference type="SAM" id="SignalP"/>
    </source>
</evidence>
<protein>
    <recommendedName>
        <fullName evidence="4">DUF3558 domain-containing protein</fullName>
    </recommendedName>
</protein>
<dbReference type="AlphaFoldDB" id="A0A5N8VDA2"/>
<sequence>MGRGTVTNTATGLAAAVLLLCTTASADGTGDRGEKGDGAAACAHGTYAWSGILREEKLTGLADPIRLKKKTDSVSGLIKPLKGVSYKPHVTATGPGTHAADAIKALGRYLGTDEPLADPAEPAEPDEFPIHFDYAMGDLEGSYYLWNAVDLIEADFTYTCQGGGAKPVKGYVVTWETTGGGFMPCADRVTDNPLKRPDAAARTAARTLCPADSPAAKSA</sequence>
<feature type="chain" id="PRO_5024906668" description="DUF3558 domain-containing protein" evidence="1">
    <location>
        <begin position="27"/>
        <end position="219"/>
    </location>
</feature>
<dbReference type="EMBL" id="VJZD01000061">
    <property type="protein sequence ID" value="MPY32999.1"/>
    <property type="molecule type" value="Genomic_DNA"/>
</dbReference>
<evidence type="ECO:0000313" key="3">
    <source>
        <dbReference type="Proteomes" id="UP000325849"/>
    </source>
</evidence>
<name>A0A5N8VDA2_9ACTN</name>
<gene>
    <name evidence="2" type="ORF">FNH09_17550</name>
</gene>
<dbReference type="OrthoDB" id="4330292at2"/>
<organism evidence="2 3">
    <name type="scientific">Streptomyces adustus</name>
    <dbReference type="NCBI Taxonomy" id="1609272"/>
    <lineage>
        <taxon>Bacteria</taxon>
        <taxon>Bacillati</taxon>
        <taxon>Actinomycetota</taxon>
        <taxon>Actinomycetes</taxon>
        <taxon>Kitasatosporales</taxon>
        <taxon>Streptomycetaceae</taxon>
        <taxon>Streptomyces</taxon>
    </lineage>
</organism>
<keyword evidence="1" id="KW-0732">Signal</keyword>
<dbReference type="RefSeq" id="WP_152888919.1">
    <property type="nucleotide sequence ID" value="NZ_VJZD01000061.1"/>
</dbReference>
<accession>A0A5N8VDA2</accession>
<dbReference type="Proteomes" id="UP000325849">
    <property type="component" value="Unassembled WGS sequence"/>
</dbReference>
<evidence type="ECO:0000313" key="2">
    <source>
        <dbReference type="EMBL" id="MPY32999.1"/>
    </source>
</evidence>
<reference evidence="2 3" key="1">
    <citation type="submission" date="2019-07" db="EMBL/GenBank/DDBJ databases">
        <title>New species of Amycolatopsis and Streptomyces.</title>
        <authorList>
            <person name="Duangmal K."/>
            <person name="Teo W.F.A."/>
            <person name="Lipun K."/>
        </authorList>
    </citation>
    <scope>NUCLEOTIDE SEQUENCE [LARGE SCALE GENOMIC DNA]</scope>
    <source>
        <strain evidence="2 3">NBRC 109810</strain>
    </source>
</reference>
<proteinExistence type="predicted"/>
<keyword evidence="3" id="KW-1185">Reference proteome</keyword>
<comment type="caution">
    <text evidence="2">The sequence shown here is derived from an EMBL/GenBank/DDBJ whole genome shotgun (WGS) entry which is preliminary data.</text>
</comment>